<evidence type="ECO:0000313" key="3">
    <source>
        <dbReference type="EMBL" id="KAF5352948.1"/>
    </source>
</evidence>
<dbReference type="AlphaFoldDB" id="A0A8H5FY22"/>
<dbReference type="PANTHER" id="PTHR38248:SF2">
    <property type="entry name" value="FUNK1 11"/>
    <property type="match status" value="1"/>
</dbReference>
<evidence type="ECO:0000259" key="2">
    <source>
        <dbReference type="Pfam" id="PF17667"/>
    </source>
</evidence>
<dbReference type="InterPro" id="IPR040976">
    <property type="entry name" value="Pkinase_fungal"/>
</dbReference>
<dbReference type="OrthoDB" id="5569250at2759"/>
<reference evidence="3 4" key="1">
    <citation type="journal article" date="2020" name="ISME J.">
        <title>Uncovering the hidden diversity of litter-decomposition mechanisms in mushroom-forming fungi.</title>
        <authorList>
            <person name="Floudas D."/>
            <person name="Bentzer J."/>
            <person name="Ahren D."/>
            <person name="Johansson T."/>
            <person name="Persson P."/>
            <person name="Tunlid A."/>
        </authorList>
    </citation>
    <scope>NUCLEOTIDE SEQUENCE [LARGE SCALE GENOMIC DNA]</scope>
    <source>
        <strain evidence="3 4">CBS 291.85</strain>
    </source>
</reference>
<proteinExistence type="predicted"/>
<feature type="region of interest" description="Disordered" evidence="1">
    <location>
        <begin position="118"/>
        <end position="205"/>
    </location>
</feature>
<evidence type="ECO:0000256" key="1">
    <source>
        <dbReference type="SAM" id="MobiDB-lite"/>
    </source>
</evidence>
<feature type="domain" description="Fungal-type protein kinase" evidence="2">
    <location>
        <begin position="414"/>
        <end position="524"/>
    </location>
</feature>
<sequence length="686" mass="78394">MSCRIDLWTSFVATYNGICLLTMLSSRISGVDRCSVKVVIVCVTLMKKIPLKTRMRLTLPRVTSHNRVPRKMCLRLTRSRIIRGYQTMLSTTFPPPSEHAALRGPELRLVRKVRRPLFSARRQSNEPAIAGPSNSSATSQTLLTQSFSTRSSMGSNGAKRSFDGDDQPSSKRLRTNDNQDNTSEPVLLPARAEEETEQDKRTNYQATSTKTNQTLLVQDVQLQATGYALELLSCPVLLLRPFLNLDIRAISIKDDECMFLSTLYHLHALDSVQRGFAPHPDIHVQPKALPQPEVAKRTPFLKIYDDAKIELGRQKLTLGKHLYTARSILGRGTNVIKAKSDYDKQSQRRRVYAMKISFQALKNATTKSEWGWVKNLLPKLRYFRDIPLTSDDGFPHERIKAFLDEHFESEGHIYEERVLCVICEDRLQPLLSLNEGVQFARVFCDVLQAHRWLYDHPGILRCDISMQNIMVHRKREYWRKADPTAQHRTGTLPFLARELLLGEVKKRRYRHDLESLFYVILCLCCRYTIRNGTTLELKATPVLENFQAPSQRAPFDEETANGTVIYGNFLNILKQFGDAISFPVYYPDEKIVPLPSELVTKERLEAAPDGPNAKEEVVLGDDTDDLDREMQKLMHTWLDDVFYSRGMVPQDDEGADSDNDDDKEDEEACSDGDYIEKKTQSQKGKT</sequence>
<dbReference type="PANTHER" id="PTHR38248">
    <property type="entry name" value="FUNK1 6"/>
    <property type="match status" value="1"/>
</dbReference>
<feature type="region of interest" description="Disordered" evidence="1">
    <location>
        <begin position="647"/>
        <end position="686"/>
    </location>
</feature>
<gene>
    <name evidence="3" type="ORF">D9758_007906</name>
</gene>
<accession>A0A8H5FY22</accession>
<dbReference type="EMBL" id="JAACJM010000065">
    <property type="protein sequence ID" value="KAF5352948.1"/>
    <property type="molecule type" value="Genomic_DNA"/>
</dbReference>
<dbReference type="Pfam" id="PF17667">
    <property type="entry name" value="Pkinase_fungal"/>
    <property type="match status" value="1"/>
</dbReference>
<dbReference type="Proteomes" id="UP000559256">
    <property type="component" value="Unassembled WGS sequence"/>
</dbReference>
<feature type="compositionally biased region" description="Acidic residues" evidence="1">
    <location>
        <begin position="650"/>
        <end position="670"/>
    </location>
</feature>
<comment type="caution">
    <text evidence="3">The sequence shown here is derived from an EMBL/GenBank/DDBJ whole genome shotgun (WGS) entry which is preliminary data.</text>
</comment>
<protein>
    <recommendedName>
        <fullName evidence="2">Fungal-type protein kinase domain-containing protein</fullName>
    </recommendedName>
</protein>
<feature type="compositionally biased region" description="Low complexity" evidence="1">
    <location>
        <begin position="133"/>
        <end position="152"/>
    </location>
</feature>
<dbReference type="InterPro" id="IPR011009">
    <property type="entry name" value="Kinase-like_dom_sf"/>
</dbReference>
<evidence type="ECO:0000313" key="4">
    <source>
        <dbReference type="Proteomes" id="UP000559256"/>
    </source>
</evidence>
<dbReference type="Gene3D" id="1.10.510.10">
    <property type="entry name" value="Transferase(Phosphotransferase) domain 1"/>
    <property type="match status" value="1"/>
</dbReference>
<name>A0A8H5FY22_9AGAR</name>
<keyword evidence="4" id="KW-1185">Reference proteome</keyword>
<dbReference type="SUPFAM" id="SSF56112">
    <property type="entry name" value="Protein kinase-like (PK-like)"/>
    <property type="match status" value="1"/>
</dbReference>
<organism evidence="3 4">
    <name type="scientific">Tetrapyrgos nigripes</name>
    <dbReference type="NCBI Taxonomy" id="182062"/>
    <lineage>
        <taxon>Eukaryota</taxon>
        <taxon>Fungi</taxon>
        <taxon>Dikarya</taxon>
        <taxon>Basidiomycota</taxon>
        <taxon>Agaricomycotina</taxon>
        <taxon>Agaricomycetes</taxon>
        <taxon>Agaricomycetidae</taxon>
        <taxon>Agaricales</taxon>
        <taxon>Marasmiineae</taxon>
        <taxon>Marasmiaceae</taxon>
        <taxon>Tetrapyrgos</taxon>
    </lineage>
</organism>